<dbReference type="KEGG" id="chrb:DK843_03210"/>
<sequence>MEQEVAMKIKELKQGDLITQRIDNLIVSFKVLSIKQIGRRFQVTFSSASGIETASYQGDALITAI</sequence>
<organism evidence="1 2">
    <name type="scientific">Chromobacterium phragmitis</name>
    <dbReference type="NCBI Taxonomy" id="2202141"/>
    <lineage>
        <taxon>Bacteria</taxon>
        <taxon>Pseudomonadati</taxon>
        <taxon>Pseudomonadota</taxon>
        <taxon>Betaproteobacteria</taxon>
        <taxon>Neisseriales</taxon>
        <taxon>Chromobacteriaceae</taxon>
        <taxon>Chromobacterium</taxon>
    </lineage>
</organism>
<evidence type="ECO:0000313" key="1">
    <source>
        <dbReference type="EMBL" id="AXE33408.1"/>
    </source>
</evidence>
<dbReference type="Proteomes" id="UP000252038">
    <property type="component" value="Chromosome"/>
</dbReference>
<dbReference type="KEGG" id="chri:DK842_20235"/>
<accession>A0A344UDR0</accession>
<dbReference type="AlphaFoldDB" id="A0A344UDR0"/>
<proteinExistence type="predicted"/>
<reference evidence="1 2" key="1">
    <citation type="submission" date="2018-05" db="EMBL/GenBank/DDBJ databases">
        <title>Genome sequencing, assembly and analysis of the novel insecticidal bacterium, Chromobacterium phragmitis.</title>
        <authorList>
            <person name="Sparks M.E."/>
            <person name="Blackburn M.B."/>
            <person name="Gundersen-Rindal D.E."/>
        </authorList>
    </citation>
    <scope>NUCLEOTIDE SEQUENCE [LARGE SCALE GENOMIC DNA]</scope>
    <source>
        <strain evidence="1">IIBBL 274-1</strain>
    </source>
</reference>
<gene>
    <name evidence="1" type="ORF">DK843_03210</name>
</gene>
<dbReference type="EMBL" id="CP029554">
    <property type="protein sequence ID" value="AXE33408.1"/>
    <property type="molecule type" value="Genomic_DNA"/>
</dbReference>
<name>A0A344UDR0_9NEIS</name>
<evidence type="ECO:0000313" key="2">
    <source>
        <dbReference type="Proteomes" id="UP000252038"/>
    </source>
</evidence>
<protein>
    <submittedName>
        <fullName evidence="1">Uncharacterized protein</fullName>
    </submittedName>
</protein>